<evidence type="ECO:0000259" key="5">
    <source>
        <dbReference type="PROSITE" id="PS50144"/>
    </source>
</evidence>
<evidence type="ECO:0000256" key="1">
    <source>
        <dbReference type="ARBA" id="ARBA00004906"/>
    </source>
</evidence>
<evidence type="ECO:0000313" key="7">
    <source>
        <dbReference type="Proteomes" id="UP000032180"/>
    </source>
</evidence>
<dbReference type="CDD" id="cd00121">
    <property type="entry name" value="MATH"/>
    <property type="match status" value="3"/>
</dbReference>
<feature type="domain" description="MATH" evidence="5">
    <location>
        <begin position="72"/>
        <end position="202"/>
    </location>
</feature>
<reference evidence="6 7" key="1">
    <citation type="submission" date="2012-08" db="EMBL/GenBank/DDBJ databases">
        <title>Oryza genome evolution.</title>
        <authorList>
            <person name="Wing R.A."/>
        </authorList>
    </citation>
    <scope>NUCLEOTIDE SEQUENCE</scope>
</reference>
<feature type="domain" description="MATH" evidence="5">
    <location>
        <begin position="415"/>
        <end position="553"/>
    </location>
</feature>
<dbReference type="InterPro" id="IPR002083">
    <property type="entry name" value="MATH/TRAF_dom"/>
</dbReference>
<dbReference type="HOGENOM" id="CLU_004253_5_0_1"/>
<evidence type="ECO:0000256" key="2">
    <source>
        <dbReference type="ARBA" id="ARBA00010846"/>
    </source>
</evidence>
<dbReference type="PANTHER" id="PTHR26379:SF438">
    <property type="entry name" value="OS08G0128700 PROTEIN"/>
    <property type="match status" value="1"/>
</dbReference>
<reference evidence="6" key="3">
    <citation type="submission" date="2015-04" db="UniProtKB">
        <authorList>
            <consortium name="EnsemblPlants"/>
        </authorList>
    </citation>
    <scope>IDENTIFICATION</scope>
</reference>
<dbReference type="PROSITE" id="PS50144">
    <property type="entry name" value="MATH"/>
    <property type="match status" value="3"/>
</dbReference>
<reference evidence="7" key="2">
    <citation type="submission" date="2013-12" db="EMBL/GenBank/DDBJ databases">
        <authorList>
            <person name="Yu Y."/>
            <person name="Lee S."/>
            <person name="de Baynast K."/>
            <person name="Wissotski M."/>
            <person name="Liu L."/>
            <person name="Talag J."/>
            <person name="Goicoechea J."/>
            <person name="Angelova A."/>
            <person name="Jetty R."/>
            <person name="Kudrna D."/>
            <person name="Golser W."/>
            <person name="Rivera L."/>
            <person name="Zhang J."/>
            <person name="Wing R."/>
        </authorList>
    </citation>
    <scope>NUCLEOTIDE SEQUENCE</scope>
</reference>
<dbReference type="InterPro" id="IPR000210">
    <property type="entry name" value="BTB/POZ_dom"/>
</dbReference>
<evidence type="ECO:0000256" key="3">
    <source>
        <dbReference type="SAM" id="MobiDB-lite"/>
    </source>
</evidence>
<comment type="similarity">
    <text evidence="2">Belongs to the Tdpoz family.</text>
</comment>
<dbReference type="PANTHER" id="PTHR26379">
    <property type="entry name" value="BTB/POZ AND MATH DOMAIN-CONTAINING PROTEIN 1"/>
    <property type="match status" value="1"/>
</dbReference>
<feature type="domain" description="BTB" evidence="4">
    <location>
        <begin position="241"/>
        <end position="313"/>
    </location>
</feature>
<dbReference type="GO" id="GO:0016567">
    <property type="term" value="P:protein ubiquitination"/>
    <property type="evidence" value="ECO:0007669"/>
    <property type="project" value="InterPro"/>
</dbReference>
<dbReference type="Gene3D" id="3.30.710.10">
    <property type="entry name" value="Potassium Channel Kv1.1, Chain A"/>
    <property type="match status" value="2"/>
</dbReference>
<dbReference type="PROSITE" id="PS50097">
    <property type="entry name" value="BTB"/>
    <property type="match status" value="2"/>
</dbReference>
<proteinExistence type="inferred from homology"/>
<dbReference type="eggNOG" id="KOG1987">
    <property type="taxonomic scope" value="Eukaryota"/>
</dbReference>
<feature type="region of interest" description="Disordered" evidence="3">
    <location>
        <begin position="905"/>
        <end position="925"/>
    </location>
</feature>
<dbReference type="Gene3D" id="2.60.210.10">
    <property type="entry name" value="Apoptosis, Tumor Necrosis Factor Receptor Associated Protein 2, Chain A"/>
    <property type="match status" value="3"/>
</dbReference>
<dbReference type="InterPro" id="IPR045005">
    <property type="entry name" value="BPM1-6"/>
</dbReference>
<dbReference type="SUPFAM" id="SSF49599">
    <property type="entry name" value="TRAF domain-like"/>
    <property type="match status" value="3"/>
</dbReference>
<dbReference type="STRING" id="77586.A0A0D9X414"/>
<dbReference type="AlphaFoldDB" id="A0A0D9X414"/>
<evidence type="ECO:0008006" key="8">
    <source>
        <dbReference type="Google" id="ProtNLM"/>
    </source>
</evidence>
<dbReference type="InterPro" id="IPR011333">
    <property type="entry name" value="SKP1/BTB/POZ_sf"/>
</dbReference>
<dbReference type="Pfam" id="PF24570">
    <property type="entry name" value="BACK_BPM_SPOP"/>
    <property type="match status" value="2"/>
</dbReference>
<feature type="domain" description="BTB" evidence="4">
    <location>
        <begin position="603"/>
        <end position="650"/>
    </location>
</feature>
<name>A0A0D9X414_9ORYZ</name>
<keyword evidence="7" id="KW-1185">Reference proteome</keyword>
<dbReference type="Gramene" id="LPERR08G01990.1">
    <property type="protein sequence ID" value="LPERR08G01990.1"/>
    <property type="gene ID" value="LPERR08G01990"/>
</dbReference>
<sequence length="925" mass="99961">MDTMALADRHSCSDLMEACVEFIASQKKESVMETDGCKNLKRTCPSVVVDMWERITTTTRSTKSTCTSTTVEGHHRFAINDYSKLRAGLAAGEFVRSGSFSVAGYDWAVVFYPRGVSSSHAAAVYVQLMTPLVAVAAASFEIRFVRSDSGKPCPVHPPVDSPLEFSTLARSSTAMFGVKVESMRIFEANYIRRDILNIDVTVRVVGKPFVSPATALPEIHLPAPDLPRHLGNLLERKVTHADVTFDVAGELIPAHRLILATRSPVFNAQLYGPMSHVTAGDGDDAVIKVGDMQPGVFKVLLGYIYTDTLICGNMLARSLTATTVASTMALAERHGCPGLREACAEFVISMGMNDEVLISRQGGDKINCVSIFQHFFKEIASSKSTKEAQTVLLPVSLSSSVSMATATACTTTTVEGRNRFVVAGYSATKGAAAGHRVVSGTFTVGGFEWAVAFYPEGVTAADRDYISLYFEIKHLAGVATATAARAFYDISIVHPVTGESRSAAKLPGAAHAAPPRVFSSAFPSWGHPRFMRWREMEAAGFVAGDRLTVDCVVNVIQDPVVTAGESPEHEQRQPPSNILDHIAGLLGDIDTADVTFAMNSGELLAARSPVFKAELYGAMKESSSNSPIAIDGVEPAAFKSLLQFIYTDKIADEFDGDDEMIPHLLEVADRYDVMRMKLMCELMLCKSIAVDNVAARLALADQHHCQKLKEACVEFLATSKMESVLESQGYKNIKFGCPSFMVDLWEIIGRKMSSYSVIPKIHGAHAFTVYQHGLVKKTTAAGDFIRSGTFAVGAYDWAVRYYPNGGTGGDKGDGVRKGGEPSVIVELMTKGAVVTAMYELKVVDQITGTRLVIRDGKTAAFDTRNNEHSCSGVQIVAAGGDEEMRPFVAGDFLTIECFVTIFGEPRVSKTNTPPPPPPSERSNIS</sequence>
<evidence type="ECO:0000313" key="6">
    <source>
        <dbReference type="EnsemblPlants" id="LPERR08G01990.1"/>
    </source>
</evidence>
<dbReference type="SMART" id="SM00225">
    <property type="entry name" value="BTB"/>
    <property type="match status" value="2"/>
</dbReference>
<organism evidence="6 7">
    <name type="scientific">Leersia perrieri</name>
    <dbReference type="NCBI Taxonomy" id="77586"/>
    <lineage>
        <taxon>Eukaryota</taxon>
        <taxon>Viridiplantae</taxon>
        <taxon>Streptophyta</taxon>
        <taxon>Embryophyta</taxon>
        <taxon>Tracheophyta</taxon>
        <taxon>Spermatophyta</taxon>
        <taxon>Magnoliopsida</taxon>
        <taxon>Liliopsida</taxon>
        <taxon>Poales</taxon>
        <taxon>Poaceae</taxon>
        <taxon>BOP clade</taxon>
        <taxon>Oryzoideae</taxon>
        <taxon>Oryzeae</taxon>
        <taxon>Oryzinae</taxon>
        <taxon>Leersia</taxon>
    </lineage>
</organism>
<protein>
    <recommendedName>
        <fullName evidence="8">BTB domain-containing protein</fullName>
    </recommendedName>
</protein>
<dbReference type="Pfam" id="PF22486">
    <property type="entry name" value="MATH_2"/>
    <property type="match status" value="1"/>
</dbReference>
<accession>A0A0D9X414</accession>
<dbReference type="Gene3D" id="1.25.40.420">
    <property type="match status" value="2"/>
</dbReference>
<dbReference type="SUPFAM" id="SSF54695">
    <property type="entry name" value="POZ domain"/>
    <property type="match status" value="2"/>
</dbReference>
<feature type="domain" description="MATH" evidence="5">
    <location>
        <begin position="762"/>
        <end position="899"/>
    </location>
</feature>
<dbReference type="InterPro" id="IPR056423">
    <property type="entry name" value="BACK_BPM_SPOP"/>
</dbReference>
<dbReference type="EnsemblPlants" id="LPERR08G01990.1">
    <property type="protein sequence ID" value="LPERR08G01990.1"/>
    <property type="gene ID" value="LPERR08G01990"/>
</dbReference>
<comment type="pathway">
    <text evidence="1">Protein modification; protein ubiquitination.</text>
</comment>
<dbReference type="Proteomes" id="UP000032180">
    <property type="component" value="Chromosome 8"/>
</dbReference>
<evidence type="ECO:0000259" key="4">
    <source>
        <dbReference type="PROSITE" id="PS50097"/>
    </source>
</evidence>
<dbReference type="InterPro" id="IPR008974">
    <property type="entry name" value="TRAF-like"/>
</dbReference>
<dbReference type="Pfam" id="PF00651">
    <property type="entry name" value="BTB"/>
    <property type="match status" value="2"/>
</dbReference>